<sequence length="121" mass="13716">MIFATPSYSRTLASRVLIQRTVGLRMFSGVDCEPAERFRMALMSYRHANYSRETPARFKKEILRPYVGENGALQIEDINLLLKNIGHEQDCLSEKEQIEFLAAAGSTNGSIQVSKMMELVE</sequence>
<name>A0AAD2GF24_9STRA</name>
<dbReference type="EMBL" id="CAKOGP040002491">
    <property type="protein sequence ID" value="CAJ1970277.1"/>
    <property type="molecule type" value="Genomic_DNA"/>
</dbReference>
<evidence type="ECO:0000313" key="1">
    <source>
        <dbReference type="EMBL" id="CAJ1970277.1"/>
    </source>
</evidence>
<accession>A0AAD2GF24</accession>
<evidence type="ECO:0000313" key="2">
    <source>
        <dbReference type="Proteomes" id="UP001295423"/>
    </source>
</evidence>
<protein>
    <submittedName>
        <fullName evidence="1">Uncharacterized protein</fullName>
    </submittedName>
</protein>
<dbReference type="AlphaFoldDB" id="A0AAD2GF24"/>
<organism evidence="1 2">
    <name type="scientific">Cylindrotheca closterium</name>
    <dbReference type="NCBI Taxonomy" id="2856"/>
    <lineage>
        <taxon>Eukaryota</taxon>
        <taxon>Sar</taxon>
        <taxon>Stramenopiles</taxon>
        <taxon>Ochrophyta</taxon>
        <taxon>Bacillariophyta</taxon>
        <taxon>Bacillariophyceae</taxon>
        <taxon>Bacillariophycidae</taxon>
        <taxon>Bacillariales</taxon>
        <taxon>Bacillariaceae</taxon>
        <taxon>Cylindrotheca</taxon>
    </lineage>
</organism>
<reference evidence="1" key="1">
    <citation type="submission" date="2023-08" db="EMBL/GenBank/DDBJ databases">
        <authorList>
            <person name="Audoor S."/>
            <person name="Bilcke G."/>
        </authorList>
    </citation>
    <scope>NUCLEOTIDE SEQUENCE</scope>
</reference>
<proteinExistence type="predicted"/>
<comment type="caution">
    <text evidence="1">The sequence shown here is derived from an EMBL/GenBank/DDBJ whole genome shotgun (WGS) entry which is preliminary data.</text>
</comment>
<keyword evidence="2" id="KW-1185">Reference proteome</keyword>
<dbReference type="Proteomes" id="UP001295423">
    <property type="component" value="Unassembled WGS sequence"/>
</dbReference>
<gene>
    <name evidence="1" type="ORF">CYCCA115_LOCUS24297</name>
</gene>